<evidence type="ECO:0000313" key="2">
    <source>
        <dbReference type="EMBL" id="JAC93808.1"/>
    </source>
</evidence>
<sequence>VSDEDIIRSVRDEAQSDEDDVPDLQPPPSMARVLDAFDVLRNYVAAHDDDLAMNLLAQCENRVTELLTRKRKQATLDTLWK</sequence>
<accession>A0A090XF11</accession>
<organism evidence="2">
    <name type="scientific">Ixodes ricinus</name>
    <name type="common">Common tick</name>
    <name type="synonym">Acarus ricinus</name>
    <dbReference type="NCBI Taxonomy" id="34613"/>
    <lineage>
        <taxon>Eukaryota</taxon>
        <taxon>Metazoa</taxon>
        <taxon>Ecdysozoa</taxon>
        <taxon>Arthropoda</taxon>
        <taxon>Chelicerata</taxon>
        <taxon>Arachnida</taxon>
        <taxon>Acari</taxon>
        <taxon>Parasitiformes</taxon>
        <taxon>Ixodida</taxon>
        <taxon>Ixodoidea</taxon>
        <taxon>Ixodidae</taxon>
        <taxon>Ixodinae</taxon>
        <taxon>Ixodes</taxon>
    </lineage>
</organism>
<dbReference type="AlphaFoldDB" id="A0A090XF11"/>
<feature type="non-terminal residue" evidence="2">
    <location>
        <position position="1"/>
    </location>
</feature>
<feature type="region of interest" description="Disordered" evidence="1">
    <location>
        <begin position="1"/>
        <end position="28"/>
    </location>
</feature>
<protein>
    <submittedName>
        <fullName evidence="2">Uncharacterized protein</fullName>
    </submittedName>
</protein>
<name>A0A090XF11_IXORI</name>
<evidence type="ECO:0000256" key="1">
    <source>
        <dbReference type="SAM" id="MobiDB-lite"/>
    </source>
</evidence>
<reference evidence="2" key="1">
    <citation type="journal article" date="2015" name="PLoS Negl. Trop. Dis.">
        <title>Deep Sequencing Analysis of the Ixodes ricinus Haemocytome.</title>
        <authorList>
            <person name="Kotsyfakis M."/>
            <person name="Kopacek P."/>
            <person name="Franta Z."/>
            <person name="Pedra J.H."/>
            <person name="Ribeiro J.M."/>
        </authorList>
    </citation>
    <scope>NUCLEOTIDE SEQUENCE</scope>
</reference>
<feature type="compositionally biased region" description="Basic and acidic residues" evidence="1">
    <location>
        <begin position="1"/>
        <end position="14"/>
    </location>
</feature>
<proteinExistence type="evidence at transcript level"/>
<dbReference type="EMBL" id="GBIH01000902">
    <property type="protein sequence ID" value="JAC93808.1"/>
    <property type="molecule type" value="mRNA"/>
</dbReference>